<evidence type="ECO:0000313" key="2">
    <source>
        <dbReference type="EMBL" id="RWR72995.1"/>
    </source>
</evidence>
<evidence type="ECO:0000256" key="1">
    <source>
        <dbReference type="SAM" id="MobiDB-lite"/>
    </source>
</evidence>
<keyword evidence="3" id="KW-1185">Reference proteome</keyword>
<dbReference type="Proteomes" id="UP000283530">
    <property type="component" value="Unassembled WGS sequence"/>
</dbReference>
<evidence type="ECO:0000313" key="3">
    <source>
        <dbReference type="Proteomes" id="UP000283530"/>
    </source>
</evidence>
<comment type="caution">
    <text evidence="2">The sequence shown here is derived from an EMBL/GenBank/DDBJ whole genome shotgun (WGS) entry which is preliminary data.</text>
</comment>
<feature type="compositionally biased region" description="Basic and acidic residues" evidence="1">
    <location>
        <begin position="168"/>
        <end position="178"/>
    </location>
</feature>
<sequence>MRGTAQCRVPHTGWGLDTSPRSATSCVPRAVWSTGCLSGCFLEILATQSLPSRRDEIFHSVVDRDGHGYTLTYGTGIPRSHIVRAESSGASSSQGLRLRTDEEVEELLQSMKAAIREEVTNKVRAEMRAELRAELAKLEARLSQSRSPFASDPPPTTQAPVTGSGHRARYDSVGEGSHDPAGSTDPDQMDRRPDLFIDKIGPEPGIGLLGSHLPYIEQSLGVTTLSGMHKVLGEFGSDTHLGPASSFNWYQSLICAFDGLDLAIRLRIVGSRISFIVFFRLHFALCNGREEGD</sequence>
<feature type="region of interest" description="Disordered" evidence="1">
    <location>
        <begin position="143"/>
        <end position="192"/>
    </location>
</feature>
<dbReference type="EMBL" id="QPKB01000001">
    <property type="protein sequence ID" value="RWR72995.1"/>
    <property type="molecule type" value="Genomic_DNA"/>
</dbReference>
<dbReference type="AlphaFoldDB" id="A0A3S3PUC6"/>
<protein>
    <submittedName>
        <fullName evidence="2">Uncharacterized protein</fullName>
    </submittedName>
</protein>
<organism evidence="2 3">
    <name type="scientific">Cinnamomum micranthum f. kanehirae</name>
    <dbReference type="NCBI Taxonomy" id="337451"/>
    <lineage>
        <taxon>Eukaryota</taxon>
        <taxon>Viridiplantae</taxon>
        <taxon>Streptophyta</taxon>
        <taxon>Embryophyta</taxon>
        <taxon>Tracheophyta</taxon>
        <taxon>Spermatophyta</taxon>
        <taxon>Magnoliopsida</taxon>
        <taxon>Magnoliidae</taxon>
        <taxon>Laurales</taxon>
        <taxon>Lauraceae</taxon>
        <taxon>Cinnamomum</taxon>
    </lineage>
</organism>
<reference evidence="2 3" key="1">
    <citation type="journal article" date="2019" name="Nat. Plants">
        <title>Stout camphor tree genome fills gaps in understanding of flowering plant genome evolution.</title>
        <authorList>
            <person name="Chaw S.M."/>
            <person name="Liu Y.C."/>
            <person name="Wu Y.W."/>
            <person name="Wang H.Y."/>
            <person name="Lin C.I."/>
            <person name="Wu C.S."/>
            <person name="Ke H.M."/>
            <person name="Chang L.Y."/>
            <person name="Hsu C.Y."/>
            <person name="Yang H.T."/>
            <person name="Sudianto E."/>
            <person name="Hsu M.H."/>
            <person name="Wu K.P."/>
            <person name="Wang L.N."/>
            <person name="Leebens-Mack J.H."/>
            <person name="Tsai I.J."/>
        </authorList>
    </citation>
    <scope>NUCLEOTIDE SEQUENCE [LARGE SCALE GENOMIC DNA]</scope>
    <source>
        <strain evidence="3">cv. Chaw 1501</strain>
        <tissue evidence="2">Young leaves</tissue>
    </source>
</reference>
<name>A0A3S3PUC6_9MAGN</name>
<accession>A0A3S3PUC6</accession>
<gene>
    <name evidence="2" type="ORF">CKAN_00124400</name>
</gene>
<proteinExistence type="predicted"/>